<protein>
    <recommendedName>
        <fullName evidence="3">NAD(P)-binding Rossmann-like domain protein</fullName>
    </recommendedName>
</protein>
<proteinExistence type="predicted"/>
<dbReference type="SUPFAM" id="SSF51905">
    <property type="entry name" value="FAD/NAD(P)-binding domain"/>
    <property type="match status" value="1"/>
</dbReference>
<dbReference type="PANTHER" id="PTHR23357:SF1">
    <property type="entry name" value="RENALASE"/>
    <property type="match status" value="1"/>
</dbReference>
<dbReference type="EMBL" id="CP000786">
    <property type="protein sequence ID" value="ABZ97993.1"/>
    <property type="molecule type" value="Genomic_DNA"/>
</dbReference>
<dbReference type="GO" id="GO:0016651">
    <property type="term" value="F:oxidoreductase activity, acting on NAD(P)H"/>
    <property type="evidence" value="ECO:0007669"/>
    <property type="project" value="InterPro"/>
</dbReference>
<accession>B0SSA3</accession>
<dbReference type="BioCyc" id="LBIF456481:LEPBI_RS09330-MONOMER"/>
<gene>
    <name evidence="1" type="ordered locus">LEPBI_I1890</name>
</gene>
<dbReference type="AlphaFoldDB" id="B0SSA3"/>
<dbReference type="Gene3D" id="3.50.50.60">
    <property type="entry name" value="FAD/NAD(P)-binding domain"/>
    <property type="match status" value="1"/>
</dbReference>
<dbReference type="InterPro" id="IPR036188">
    <property type="entry name" value="FAD/NAD-bd_sf"/>
</dbReference>
<dbReference type="RefSeq" id="WP_012388871.1">
    <property type="nucleotide sequence ID" value="NC_010602.1"/>
</dbReference>
<evidence type="ECO:0000313" key="2">
    <source>
        <dbReference type="Proteomes" id="UP000001847"/>
    </source>
</evidence>
<evidence type="ECO:0008006" key="3">
    <source>
        <dbReference type="Google" id="ProtNLM"/>
    </source>
</evidence>
<organism evidence="1 2">
    <name type="scientific">Leptospira biflexa serovar Patoc (strain Patoc 1 / ATCC 23582 / Paris)</name>
    <dbReference type="NCBI Taxonomy" id="456481"/>
    <lineage>
        <taxon>Bacteria</taxon>
        <taxon>Pseudomonadati</taxon>
        <taxon>Spirochaetota</taxon>
        <taxon>Spirochaetia</taxon>
        <taxon>Leptospirales</taxon>
        <taxon>Leptospiraceae</taxon>
        <taxon>Leptospira</taxon>
    </lineage>
</organism>
<evidence type="ECO:0000313" key="1">
    <source>
        <dbReference type="EMBL" id="ABZ97993.1"/>
    </source>
</evidence>
<keyword evidence="2" id="KW-1185">Reference proteome</keyword>
<reference evidence="1 2" key="1">
    <citation type="journal article" date="2008" name="PLoS ONE">
        <title>Genome sequence of the saprophyte Leptospira biflexa provides insights into the evolution of Leptospira and the pathogenesis of leptospirosis.</title>
        <authorList>
            <person name="Picardeau M."/>
            <person name="Bulach D.M."/>
            <person name="Bouchier C."/>
            <person name="Zuerner R.L."/>
            <person name="Zidane N."/>
            <person name="Wilson P.J."/>
            <person name="Creno S."/>
            <person name="Kuczek E.S."/>
            <person name="Bommezzadri S."/>
            <person name="Davis J.C."/>
            <person name="McGrath A."/>
            <person name="Johnson M.J."/>
            <person name="Boursaux-Eude C."/>
            <person name="Seemann T."/>
            <person name="Rouy Z."/>
            <person name="Coppel R.L."/>
            <person name="Rood J.I."/>
            <person name="Lajus A."/>
            <person name="Davies J.K."/>
            <person name="Medigue C."/>
            <person name="Adler B."/>
        </authorList>
    </citation>
    <scope>NUCLEOTIDE SEQUENCE [LARGE SCALE GENOMIC DNA]</scope>
    <source>
        <strain evidence="2">Patoc 1 / ATCC 23582 / Paris</strain>
    </source>
</reference>
<dbReference type="InterPro" id="IPR040174">
    <property type="entry name" value="RNLS"/>
</dbReference>
<dbReference type="OrthoDB" id="317650at2"/>
<sequence>MHSPLVIGSGLTGAAIAMMKPDVQLYDKARKSGGRVSTKDIEEGQVRFDIGATMFRDKMEVHWLGKVSNYNLFEIWKTNGVEIETKPIYDQHHFYPILGMESIANAMLKGLPIHQSMTLKSIRENPNKEWICEFYNNLEKKSESITNSQVILTLPLPQIFEIFSNSEENPKFNRWFQFLKPYNDYRKTLISLFSWNDWTPNLKSLGIKEEKGIPINTSLQKGENWEYESWEHIKYPNPNRKGSHLLVQFSALFSETHFEHWMDSEKKPTPEYKEMFIAGVKERWNAPAPDAIWNHRWKYAQAQMPLLRREGALTLDSEEFLEWKQLCKETGIMVLGDWLFGSKMERIIGGVHFLIHNEIL</sequence>
<dbReference type="Pfam" id="PF13450">
    <property type="entry name" value="NAD_binding_8"/>
    <property type="match status" value="1"/>
</dbReference>
<dbReference type="HOGENOM" id="CLU_769011_0_0_12"/>
<dbReference type="Gene3D" id="3.90.660.10">
    <property type="match status" value="1"/>
</dbReference>
<dbReference type="STRING" id="456481.LEPBI_I1890"/>
<dbReference type="PANTHER" id="PTHR23357">
    <property type="entry name" value="RENALASE"/>
    <property type="match status" value="1"/>
</dbReference>
<dbReference type="KEGG" id="lbi:LEPBI_I1890"/>
<dbReference type="GO" id="GO:0005576">
    <property type="term" value="C:extracellular region"/>
    <property type="evidence" value="ECO:0007669"/>
    <property type="project" value="TreeGrafter"/>
</dbReference>
<name>B0SSA3_LEPBP</name>
<dbReference type="Proteomes" id="UP000001847">
    <property type="component" value="Chromosome I"/>
</dbReference>